<dbReference type="GO" id="GO:0019748">
    <property type="term" value="P:secondary metabolic process"/>
    <property type="evidence" value="ECO:0007669"/>
    <property type="project" value="TreeGrafter"/>
</dbReference>
<dbReference type="PANTHER" id="PTHR21240:SF28">
    <property type="entry name" value="ISO-OROTATE DECARBOXYLASE (EUROFUNG)"/>
    <property type="match status" value="1"/>
</dbReference>
<proteinExistence type="predicted"/>
<reference evidence="3" key="1">
    <citation type="submission" date="2016-05" db="EMBL/GenBank/DDBJ databases">
        <title>Clue for the horizontal gene transfer of serine-aspartate repeat gene from a novel composite staphylococcal cassette chromosome of Staphylococcus haemolyticus.</title>
        <authorList>
            <person name="Wu Z."/>
            <person name="Xue H."/>
            <person name="Zhao X."/>
        </authorList>
    </citation>
    <scope>NUCLEOTIDE SEQUENCE</scope>
    <source>
        <strain evidence="3">BC05211</strain>
    </source>
</reference>
<dbReference type="PANTHER" id="PTHR21240">
    <property type="entry name" value="2-AMINO-3-CARBOXYLMUCONATE-6-SEMIALDEHYDE DECARBOXYLASE"/>
    <property type="match status" value="1"/>
</dbReference>
<evidence type="ECO:0000313" key="3">
    <source>
        <dbReference type="EMBL" id="ANW08086.1"/>
    </source>
</evidence>
<dbReference type="Gene3D" id="3.20.20.140">
    <property type="entry name" value="Metal-dependent hydrolases"/>
    <property type="match status" value="1"/>
</dbReference>
<name>A0A1B1UYC1_STAHA</name>
<evidence type="ECO:0000256" key="1">
    <source>
        <dbReference type="ARBA" id="ARBA00023239"/>
    </source>
</evidence>
<keyword evidence="1" id="KW-0456">Lyase</keyword>
<dbReference type="RefSeq" id="WP_053041774.1">
    <property type="nucleotide sequence ID" value="NZ_CP090475.1"/>
</dbReference>
<dbReference type="GO" id="GO:0016831">
    <property type="term" value="F:carboxy-lyase activity"/>
    <property type="evidence" value="ECO:0007669"/>
    <property type="project" value="InterPro"/>
</dbReference>
<dbReference type="InterPro" id="IPR032466">
    <property type="entry name" value="Metal_Hydrolase"/>
</dbReference>
<evidence type="ECO:0000259" key="2">
    <source>
        <dbReference type="Pfam" id="PF04909"/>
    </source>
</evidence>
<dbReference type="SUPFAM" id="SSF51556">
    <property type="entry name" value="Metallo-dependent hydrolases"/>
    <property type="match status" value="1"/>
</dbReference>
<dbReference type="EMBL" id="KX181861">
    <property type="protein sequence ID" value="ANW08086.1"/>
    <property type="molecule type" value="Genomic_DNA"/>
</dbReference>
<feature type="domain" description="Amidohydrolase-related" evidence="2">
    <location>
        <begin position="7"/>
        <end position="317"/>
    </location>
</feature>
<dbReference type="Pfam" id="PF04909">
    <property type="entry name" value="Amidohydro_2"/>
    <property type="match status" value="1"/>
</dbReference>
<protein>
    <submittedName>
        <fullName evidence="3">Hydratase</fullName>
    </submittedName>
</protein>
<dbReference type="InterPro" id="IPR006680">
    <property type="entry name" value="Amidohydro-rel"/>
</dbReference>
<dbReference type="GO" id="GO:0005737">
    <property type="term" value="C:cytoplasm"/>
    <property type="evidence" value="ECO:0007669"/>
    <property type="project" value="TreeGrafter"/>
</dbReference>
<sequence length="319" mass="36026">MSEIKAIDTHAHLWSKAYLEKLGALGSQGTEVAKGIHQSESDDDLNKRFKMMDDAGVDLQILSATPQSPQWGTKEEAHQSANEINTLYEALVEKHPDRFLAYGAVSLPYVDQAIEEAKALLNKEAFVGIAIPTLVKDKVSIADHQFEDFFKAMNALHATLYIHPTGCGAQSSLINDYGLEWVIGAPLESTFITLHLIKNEIPQKYPNIQFHISHLGGALPFFMTRIKDNYEDWHAFNADPYELLNRQFWFDTANFQGSSLVNAIETFGEDKFMMGSDFPYFQDEKYTRGVQYIKESGLDMEAVEGVLRGNAIQFYNFNH</sequence>
<accession>A0A1B1UYC1</accession>
<dbReference type="AlphaFoldDB" id="A0A1B1UYC1"/>
<organism evidence="3">
    <name type="scientific">Staphylococcus haemolyticus</name>
    <dbReference type="NCBI Taxonomy" id="1283"/>
    <lineage>
        <taxon>Bacteria</taxon>
        <taxon>Bacillati</taxon>
        <taxon>Bacillota</taxon>
        <taxon>Bacilli</taxon>
        <taxon>Bacillales</taxon>
        <taxon>Staphylococcaceae</taxon>
        <taxon>Staphylococcus</taxon>
    </lineage>
</organism>
<dbReference type="InterPro" id="IPR032465">
    <property type="entry name" value="ACMSD"/>
</dbReference>
<dbReference type="GO" id="GO:0016787">
    <property type="term" value="F:hydrolase activity"/>
    <property type="evidence" value="ECO:0007669"/>
    <property type="project" value="InterPro"/>
</dbReference>